<evidence type="ECO:0000313" key="2">
    <source>
        <dbReference type="Proteomes" id="UP000821837"/>
    </source>
</evidence>
<reference evidence="1" key="1">
    <citation type="journal article" date="2020" name="Cell">
        <title>Large-Scale Comparative Analyses of Tick Genomes Elucidate Their Genetic Diversity and Vector Capacities.</title>
        <authorList>
            <consortium name="Tick Genome and Microbiome Consortium (TIGMIC)"/>
            <person name="Jia N."/>
            <person name="Wang J."/>
            <person name="Shi W."/>
            <person name="Du L."/>
            <person name="Sun Y."/>
            <person name="Zhan W."/>
            <person name="Jiang J.F."/>
            <person name="Wang Q."/>
            <person name="Zhang B."/>
            <person name="Ji P."/>
            <person name="Bell-Sakyi L."/>
            <person name="Cui X.M."/>
            <person name="Yuan T.T."/>
            <person name="Jiang B.G."/>
            <person name="Yang W.F."/>
            <person name="Lam T.T."/>
            <person name="Chang Q.C."/>
            <person name="Ding S.J."/>
            <person name="Wang X.J."/>
            <person name="Zhu J.G."/>
            <person name="Ruan X.D."/>
            <person name="Zhao L."/>
            <person name="Wei J.T."/>
            <person name="Ye R.Z."/>
            <person name="Que T.C."/>
            <person name="Du C.H."/>
            <person name="Zhou Y.H."/>
            <person name="Cheng J.X."/>
            <person name="Dai P.F."/>
            <person name="Guo W.B."/>
            <person name="Han X.H."/>
            <person name="Huang E.J."/>
            <person name="Li L.F."/>
            <person name="Wei W."/>
            <person name="Gao Y.C."/>
            <person name="Liu J.Z."/>
            <person name="Shao H.Z."/>
            <person name="Wang X."/>
            <person name="Wang C.C."/>
            <person name="Yang T.C."/>
            <person name="Huo Q.B."/>
            <person name="Li W."/>
            <person name="Chen H.Y."/>
            <person name="Chen S.E."/>
            <person name="Zhou L.G."/>
            <person name="Ni X.B."/>
            <person name="Tian J.H."/>
            <person name="Sheng Y."/>
            <person name="Liu T."/>
            <person name="Pan Y.S."/>
            <person name="Xia L.Y."/>
            <person name="Li J."/>
            <person name="Zhao F."/>
            <person name="Cao W.C."/>
        </authorList>
    </citation>
    <scope>NUCLEOTIDE SEQUENCE</scope>
    <source>
        <strain evidence="1">Rsan-2018</strain>
    </source>
</reference>
<name>A0A9D4PE16_RHISA</name>
<dbReference type="EMBL" id="JABSTV010001255">
    <property type="protein sequence ID" value="KAH7936307.1"/>
    <property type="molecule type" value="Genomic_DNA"/>
</dbReference>
<keyword evidence="2" id="KW-1185">Reference proteome</keyword>
<proteinExistence type="predicted"/>
<comment type="caution">
    <text evidence="1">The sequence shown here is derived from an EMBL/GenBank/DDBJ whole genome shotgun (WGS) entry which is preliminary data.</text>
</comment>
<evidence type="ECO:0000313" key="1">
    <source>
        <dbReference type="EMBL" id="KAH7936307.1"/>
    </source>
</evidence>
<gene>
    <name evidence="1" type="ORF">HPB52_021406</name>
</gene>
<organism evidence="1 2">
    <name type="scientific">Rhipicephalus sanguineus</name>
    <name type="common">Brown dog tick</name>
    <name type="synonym">Ixodes sanguineus</name>
    <dbReference type="NCBI Taxonomy" id="34632"/>
    <lineage>
        <taxon>Eukaryota</taxon>
        <taxon>Metazoa</taxon>
        <taxon>Ecdysozoa</taxon>
        <taxon>Arthropoda</taxon>
        <taxon>Chelicerata</taxon>
        <taxon>Arachnida</taxon>
        <taxon>Acari</taxon>
        <taxon>Parasitiformes</taxon>
        <taxon>Ixodida</taxon>
        <taxon>Ixodoidea</taxon>
        <taxon>Ixodidae</taxon>
        <taxon>Rhipicephalinae</taxon>
        <taxon>Rhipicephalus</taxon>
        <taxon>Rhipicephalus</taxon>
    </lineage>
</organism>
<dbReference type="AlphaFoldDB" id="A0A9D4PE16"/>
<reference evidence="1" key="2">
    <citation type="submission" date="2021-09" db="EMBL/GenBank/DDBJ databases">
        <authorList>
            <person name="Jia N."/>
            <person name="Wang J."/>
            <person name="Shi W."/>
            <person name="Du L."/>
            <person name="Sun Y."/>
            <person name="Zhan W."/>
            <person name="Jiang J."/>
            <person name="Wang Q."/>
            <person name="Zhang B."/>
            <person name="Ji P."/>
            <person name="Sakyi L.B."/>
            <person name="Cui X."/>
            <person name="Yuan T."/>
            <person name="Jiang B."/>
            <person name="Yang W."/>
            <person name="Lam T.T.-Y."/>
            <person name="Chang Q."/>
            <person name="Ding S."/>
            <person name="Wang X."/>
            <person name="Zhu J."/>
            <person name="Ruan X."/>
            <person name="Zhao L."/>
            <person name="Wei J."/>
            <person name="Que T."/>
            <person name="Du C."/>
            <person name="Cheng J."/>
            <person name="Dai P."/>
            <person name="Han X."/>
            <person name="Huang E."/>
            <person name="Gao Y."/>
            <person name="Liu J."/>
            <person name="Shao H."/>
            <person name="Ye R."/>
            <person name="Li L."/>
            <person name="Wei W."/>
            <person name="Wang X."/>
            <person name="Wang C."/>
            <person name="Huo Q."/>
            <person name="Li W."/>
            <person name="Guo W."/>
            <person name="Chen H."/>
            <person name="Chen S."/>
            <person name="Zhou L."/>
            <person name="Zhou L."/>
            <person name="Ni X."/>
            <person name="Tian J."/>
            <person name="Zhou Y."/>
            <person name="Sheng Y."/>
            <person name="Liu T."/>
            <person name="Pan Y."/>
            <person name="Xia L."/>
            <person name="Li J."/>
            <person name="Zhao F."/>
            <person name="Cao W."/>
        </authorList>
    </citation>
    <scope>NUCLEOTIDE SEQUENCE</scope>
    <source>
        <strain evidence="1">Rsan-2018</strain>
        <tissue evidence="1">Larvae</tissue>
    </source>
</reference>
<accession>A0A9D4PE16</accession>
<protein>
    <submittedName>
        <fullName evidence="1">Uncharacterized protein</fullName>
    </submittedName>
</protein>
<sequence length="132" mass="14717">MEENLAQVNDLPFVPHFEPVEISREDVSMVLAENSHETSKLRVSTLGLEESLPKATDLLNWQVLPNMNIEIHRSTNVVSVYEDNEDMVAEKPINFSYVSPPPFINELELVAIMIADGPPKSVSLPLAPLGEH</sequence>
<dbReference type="Proteomes" id="UP000821837">
    <property type="component" value="Unassembled WGS sequence"/>
</dbReference>